<dbReference type="GO" id="GO:0003677">
    <property type="term" value="F:DNA binding"/>
    <property type="evidence" value="ECO:0007669"/>
    <property type="project" value="UniProtKB-KW"/>
</dbReference>
<keyword evidence="6" id="KW-1185">Reference proteome</keyword>
<dbReference type="Gene3D" id="1.20.120.530">
    <property type="entry name" value="GntR ligand-binding domain-like"/>
    <property type="match status" value="1"/>
</dbReference>
<dbReference type="Gene3D" id="1.10.10.10">
    <property type="entry name" value="Winged helix-like DNA-binding domain superfamily/Winged helix DNA-binding domain"/>
    <property type="match status" value="1"/>
</dbReference>
<dbReference type="Pfam" id="PF07729">
    <property type="entry name" value="FCD"/>
    <property type="match status" value="1"/>
</dbReference>
<dbReference type="InterPro" id="IPR008920">
    <property type="entry name" value="TF_FadR/GntR_C"/>
</dbReference>
<dbReference type="InterPro" id="IPR036390">
    <property type="entry name" value="WH_DNA-bd_sf"/>
</dbReference>
<dbReference type="RefSeq" id="WP_246076775.1">
    <property type="nucleotide sequence ID" value="NZ_VFML01000002.1"/>
</dbReference>
<dbReference type="Proteomes" id="UP000320876">
    <property type="component" value="Unassembled WGS sequence"/>
</dbReference>
<keyword evidence="3" id="KW-0804">Transcription</keyword>
<dbReference type="EMBL" id="VFML01000002">
    <property type="protein sequence ID" value="TQI93708.1"/>
    <property type="molecule type" value="Genomic_DNA"/>
</dbReference>
<dbReference type="SMART" id="SM00895">
    <property type="entry name" value="FCD"/>
    <property type="match status" value="1"/>
</dbReference>
<proteinExistence type="predicted"/>
<dbReference type="AlphaFoldDB" id="A0A542CSA0"/>
<evidence type="ECO:0000256" key="1">
    <source>
        <dbReference type="ARBA" id="ARBA00023015"/>
    </source>
</evidence>
<evidence type="ECO:0000256" key="2">
    <source>
        <dbReference type="ARBA" id="ARBA00023125"/>
    </source>
</evidence>
<dbReference type="GO" id="GO:0003700">
    <property type="term" value="F:DNA-binding transcription factor activity"/>
    <property type="evidence" value="ECO:0007669"/>
    <property type="project" value="InterPro"/>
</dbReference>
<keyword evidence="1" id="KW-0805">Transcription regulation</keyword>
<dbReference type="PROSITE" id="PS50949">
    <property type="entry name" value="HTH_GNTR"/>
    <property type="match status" value="1"/>
</dbReference>
<accession>A0A542CSA0</accession>
<evidence type="ECO:0000313" key="6">
    <source>
        <dbReference type="Proteomes" id="UP000320876"/>
    </source>
</evidence>
<reference evidence="5 6" key="1">
    <citation type="submission" date="2019-06" db="EMBL/GenBank/DDBJ databases">
        <title>Sequencing the genomes of 1000 actinobacteria strains.</title>
        <authorList>
            <person name="Klenk H.-P."/>
        </authorList>
    </citation>
    <scope>NUCLEOTIDE SEQUENCE [LARGE SCALE GENOMIC DNA]</scope>
    <source>
        <strain evidence="5 6">DSM 45679</strain>
    </source>
</reference>
<feature type="domain" description="HTH gntR-type" evidence="4">
    <location>
        <begin position="6"/>
        <end position="73"/>
    </location>
</feature>
<dbReference type="SUPFAM" id="SSF48008">
    <property type="entry name" value="GntR ligand-binding domain-like"/>
    <property type="match status" value="1"/>
</dbReference>
<dbReference type="PANTHER" id="PTHR43537">
    <property type="entry name" value="TRANSCRIPTIONAL REGULATOR, GNTR FAMILY"/>
    <property type="match status" value="1"/>
</dbReference>
<organism evidence="5 6">
    <name type="scientific">Amycolatopsis cihanbeyliensis</name>
    <dbReference type="NCBI Taxonomy" id="1128664"/>
    <lineage>
        <taxon>Bacteria</taxon>
        <taxon>Bacillati</taxon>
        <taxon>Actinomycetota</taxon>
        <taxon>Actinomycetes</taxon>
        <taxon>Pseudonocardiales</taxon>
        <taxon>Pseudonocardiaceae</taxon>
        <taxon>Amycolatopsis</taxon>
    </lineage>
</organism>
<sequence length="211" mass="23447">MTLQTMSTRDALVAAVRKQILGGELRPGEPLVETALATAFGVARPTVRSALQELVARNLVQRSRGRSLIVPTLTEADVRDLFFVRTPLELAAVRQIVERRRPLEAPARRLAEMEALPADAGWADRVEAHTAFHLALVDAAGSARLSRIYPAVQEEMQLCLAQLRPSYPRPHDLTEEHRQLLDAVRSEDADHACAQMRAHLGHAVDRFTSQR</sequence>
<dbReference type="PANTHER" id="PTHR43537:SF5">
    <property type="entry name" value="UXU OPERON TRANSCRIPTIONAL REGULATOR"/>
    <property type="match status" value="1"/>
</dbReference>
<dbReference type="SUPFAM" id="SSF46785">
    <property type="entry name" value="Winged helix' DNA-binding domain"/>
    <property type="match status" value="1"/>
</dbReference>
<gene>
    <name evidence="5" type="ORF">FB471_5849</name>
</gene>
<evidence type="ECO:0000256" key="3">
    <source>
        <dbReference type="ARBA" id="ARBA00023163"/>
    </source>
</evidence>
<comment type="caution">
    <text evidence="5">The sequence shown here is derived from an EMBL/GenBank/DDBJ whole genome shotgun (WGS) entry which is preliminary data.</text>
</comment>
<keyword evidence="2" id="KW-0238">DNA-binding</keyword>
<dbReference type="CDD" id="cd07377">
    <property type="entry name" value="WHTH_GntR"/>
    <property type="match status" value="1"/>
</dbReference>
<protein>
    <submittedName>
        <fullName evidence="5">GntR family transcriptional regulator</fullName>
    </submittedName>
</protein>
<dbReference type="SMART" id="SM00345">
    <property type="entry name" value="HTH_GNTR"/>
    <property type="match status" value="1"/>
</dbReference>
<evidence type="ECO:0000259" key="4">
    <source>
        <dbReference type="PROSITE" id="PS50949"/>
    </source>
</evidence>
<dbReference type="InterPro" id="IPR011711">
    <property type="entry name" value="GntR_C"/>
</dbReference>
<evidence type="ECO:0000313" key="5">
    <source>
        <dbReference type="EMBL" id="TQI93708.1"/>
    </source>
</evidence>
<dbReference type="Pfam" id="PF00392">
    <property type="entry name" value="GntR"/>
    <property type="match status" value="1"/>
</dbReference>
<dbReference type="InterPro" id="IPR000524">
    <property type="entry name" value="Tscrpt_reg_HTH_GntR"/>
</dbReference>
<name>A0A542CSA0_AMYCI</name>
<dbReference type="InterPro" id="IPR036388">
    <property type="entry name" value="WH-like_DNA-bd_sf"/>
</dbReference>